<evidence type="ECO:0008006" key="2">
    <source>
        <dbReference type="Google" id="ProtNLM"/>
    </source>
</evidence>
<protein>
    <recommendedName>
        <fullName evidence="2">DUF4437 domain-containing protein</fullName>
    </recommendedName>
</protein>
<evidence type="ECO:0000313" key="1">
    <source>
        <dbReference type="EMBL" id="CUS57921.1"/>
    </source>
</evidence>
<proteinExistence type="predicted"/>
<dbReference type="InterPro" id="IPR028013">
    <property type="entry name" value="DUF4437"/>
</dbReference>
<gene>
    <name evidence="1" type="ORF">MGWOODY_Hyp1522</name>
</gene>
<dbReference type="Gene3D" id="2.60.120.10">
    <property type="entry name" value="Jelly Rolls"/>
    <property type="match status" value="1"/>
</dbReference>
<dbReference type="InterPro" id="IPR014710">
    <property type="entry name" value="RmlC-like_jellyroll"/>
</dbReference>
<dbReference type="InterPro" id="IPR011051">
    <property type="entry name" value="RmlC_Cupin_sf"/>
</dbReference>
<name>A0A160U2M2_9ZZZZ</name>
<dbReference type="AlphaFoldDB" id="A0A160U2M2"/>
<organism evidence="1">
    <name type="scientific">hydrothermal vent metagenome</name>
    <dbReference type="NCBI Taxonomy" id="652676"/>
    <lineage>
        <taxon>unclassified sequences</taxon>
        <taxon>metagenomes</taxon>
        <taxon>ecological metagenomes</taxon>
    </lineage>
</organism>
<dbReference type="Pfam" id="PF14499">
    <property type="entry name" value="DUF4437"/>
    <property type="match status" value="1"/>
</dbReference>
<sequence>MAMSLTETLRKIPFGALGALLFVSAGAGCASAPDISRGVSGADIVPVSAVEWGPLNPARGDASPRAGTLWGDRTSAGESGFLVQFKEGFSSPPHIHNVTYRGVVIEGVIHNDDPGAADMWLPAGSFWTQPAGEAHVTSAVDAFNMAYVEIDDGPYLVKPTDESFDSGERPVNLDHTNLVWLDASDITWIDRDGGAKISFLWNSPENNGAQGALVKLPAGQAARLRSNQSDLRVVAISGAPEVHLKGKAESAPLAPGSYVGLEANPSDNLACGADADCLFYVRSEGEFEIVSAKS</sequence>
<dbReference type="EMBL" id="CZQD01000051">
    <property type="protein sequence ID" value="CUS57921.1"/>
    <property type="molecule type" value="Genomic_DNA"/>
</dbReference>
<reference evidence="1" key="1">
    <citation type="submission" date="2015-10" db="EMBL/GenBank/DDBJ databases">
        <authorList>
            <person name="Gilbert D.G."/>
        </authorList>
    </citation>
    <scope>NUCLEOTIDE SEQUENCE</scope>
</reference>
<dbReference type="CDD" id="cd06989">
    <property type="entry name" value="cupin_DRT102"/>
    <property type="match status" value="1"/>
</dbReference>
<accession>A0A160U2M2</accession>
<dbReference type="SUPFAM" id="SSF51182">
    <property type="entry name" value="RmlC-like cupins"/>
    <property type="match status" value="1"/>
</dbReference>